<name>A0A317VT99_ASPEC</name>
<dbReference type="AlphaFoldDB" id="A0A317VT99"/>
<reference evidence="1" key="1">
    <citation type="submission" date="2016-12" db="EMBL/GenBank/DDBJ databases">
        <title>The genomes of Aspergillus section Nigri reveals drivers in fungal speciation.</title>
        <authorList>
            <consortium name="DOE Joint Genome Institute"/>
            <person name="Vesth T.C."/>
            <person name="Nybo J."/>
            <person name="Theobald S."/>
            <person name="Brandl J."/>
            <person name="Frisvad J.C."/>
            <person name="Nielsen K.F."/>
            <person name="Lyhne E.K."/>
            <person name="Kogle M.E."/>
            <person name="Kuo A."/>
            <person name="Riley R."/>
            <person name="Clum A."/>
            <person name="Nolan M."/>
            <person name="Lipzen A."/>
            <person name="Salamov A."/>
            <person name="Henrissat B."/>
            <person name="Wiebenga A."/>
            <person name="De vries R.P."/>
            <person name="Grigoriev I.V."/>
            <person name="Mortensen U.H."/>
            <person name="Andersen M.R."/>
            <person name="Baker S.E."/>
        </authorList>
    </citation>
    <scope>NUCLEOTIDE SEQUENCE</scope>
    <source>
        <strain evidence="1">CBS 122712</strain>
    </source>
</reference>
<dbReference type="RefSeq" id="XP_025389779.1">
    <property type="nucleotide sequence ID" value="XM_025530941.1"/>
</dbReference>
<gene>
    <name evidence="1" type="ORF">BO83DRAFT_377264</name>
</gene>
<accession>A0A317VT99</accession>
<keyword evidence="2" id="KW-1185">Reference proteome</keyword>
<sequence>MSSARYTLTRPFFFPLTLVLLLSYGSSLRGYLLVFVGQVCGQITAVNVAPSATSKCLVYMLDSVVSLASREENY</sequence>
<dbReference type="EMBL" id="MSFU01000008">
    <property type="protein sequence ID" value="PWY76789.1"/>
    <property type="molecule type" value="Genomic_DNA"/>
</dbReference>
<evidence type="ECO:0000313" key="1">
    <source>
        <dbReference type="EMBL" id="PWY76789.1"/>
    </source>
</evidence>
<dbReference type="VEuPathDB" id="FungiDB:BO83DRAFT_377264"/>
<dbReference type="GeneID" id="37052903"/>
<protein>
    <submittedName>
        <fullName evidence="1">Uncharacterized protein</fullName>
    </submittedName>
</protein>
<comment type="caution">
    <text evidence="1">The sequence shown here is derived from an EMBL/GenBank/DDBJ whole genome shotgun (WGS) entry which is preliminary data.</text>
</comment>
<organism evidence="1 2">
    <name type="scientific">Aspergillus eucalypticola (strain CBS 122712 / IBT 29274)</name>
    <dbReference type="NCBI Taxonomy" id="1448314"/>
    <lineage>
        <taxon>Eukaryota</taxon>
        <taxon>Fungi</taxon>
        <taxon>Dikarya</taxon>
        <taxon>Ascomycota</taxon>
        <taxon>Pezizomycotina</taxon>
        <taxon>Eurotiomycetes</taxon>
        <taxon>Eurotiomycetidae</taxon>
        <taxon>Eurotiales</taxon>
        <taxon>Aspergillaceae</taxon>
        <taxon>Aspergillus</taxon>
        <taxon>Aspergillus subgen. Circumdati</taxon>
    </lineage>
</organism>
<dbReference type="Proteomes" id="UP000246171">
    <property type="component" value="Unassembled WGS sequence"/>
</dbReference>
<proteinExistence type="predicted"/>
<evidence type="ECO:0000313" key="2">
    <source>
        <dbReference type="Proteomes" id="UP000246171"/>
    </source>
</evidence>